<comment type="subunit">
    <text evidence="10">Homodimer. Component of the gamma-secretase complex, a complex composed of a presenilin homodimer, nicastrin, aph1 and pen2.</text>
</comment>
<dbReference type="GO" id="GO:0005789">
    <property type="term" value="C:endoplasmic reticulum membrane"/>
    <property type="evidence" value="ECO:0007669"/>
    <property type="project" value="UniProtKB-SubCell"/>
</dbReference>
<evidence type="ECO:0000313" key="14">
    <source>
        <dbReference type="WBParaSite" id="Gr19_v10_g13612.t1"/>
    </source>
</evidence>
<evidence type="ECO:0000256" key="12">
    <source>
        <dbReference type="SAM" id="MobiDB-lite"/>
    </source>
</evidence>
<evidence type="ECO:0000256" key="4">
    <source>
        <dbReference type="ARBA" id="ARBA00022824"/>
    </source>
</evidence>
<evidence type="ECO:0000313" key="13">
    <source>
        <dbReference type="Proteomes" id="UP000887572"/>
    </source>
</evidence>
<accession>A0A914H2R9</accession>
<dbReference type="Proteomes" id="UP000887572">
    <property type="component" value="Unplaced"/>
</dbReference>
<dbReference type="GO" id="GO:0016485">
    <property type="term" value="P:protein processing"/>
    <property type="evidence" value="ECO:0007669"/>
    <property type="project" value="InterPro"/>
</dbReference>
<comment type="domain">
    <text evidence="11">The PAL motif is required for normal active site conformation.</text>
</comment>
<evidence type="ECO:0000256" key="1">
    <source>
        <dbReference type="ARBA" id="ARBA00008604"/>
    </source>
</evidence>
<protein>
    <recommendedName>
        <fullName evidence="11">Presenilin</fullName>
        <ecNumber evidence="11">3.4.23.-</ecNumber>
    </recommendedName>
</protein>
<feature type="region of interest" description="Disordered" evidence="12">
    <location>
        <begin position="407"/>
        <end position="545"/>
    </location>
</feature>
<evidence type="ECO:0000256" key="3">
    <source>
        <dbReference type="ARBA" id="ARBA00022801"/>
    </source>
</evidence>
<dbReference type="InterPro" id="IPR001108">
    <property type="entry name" value="Peptidase_A22A"/>
</dbReference>
<dbReference type="EC" id="3.4.23.-" evidence="11"/>
<dbReference type="InterPro" id="IPR006639">
    <property type="entry name" value="Preselin/SPP"/>
</dbReference>
<feature type="transmembrane region" description="Helical" evidence="11">
    <location>
        <begin position="222"/>
        <end position="250"/>
    </location>
</feature>
<comment type="similarity">
    <text evidence="1 11">Belongs to the peptidase A22A family.</text>
</comment>
<feature type="transmembrane region" description="Helical" evidence="11">
    <location>
        <begin position="290"/>
        <end position="307"/>
    </location>
</feature>
<dbReference type="GO" id="GO:0070765">
    <property type="term" value="C:gamma-secretase complex"/>
    <property type="evidence" value="ECO:0007669"/>
    <property type="project" value="TreeGrafter"/>
</dbReference>
<dbReference type="FunFam" id="1.10.472.100:FF:000003">
    <property type="entry name" value="Presenilin"/>
    <property type="match status" value="1"/>
</dbReference>
<feature type="transmembrane region" description="Helical" evidence="11">
    <location>
        <begin position="576"/>
        <end position="599"/>
    </location>
</feature>
<evidence type="ECO:0000256" key="8">
    <source>
        <dbReference type="ARBA" id="ARBA00023136"/>
    </source>
</evidence>
<keyword evidence="11" id="KW-0645">Protease</keyword>
<dbReference type="GO" id="GO:0042500">
    <property type="term" value="F:aspartic endopeptidase activity, intramembrane cleaving"/>
    <property type="evidence" value="ECO:0007669"/>
    <property type="project" value="InterPro"/>
</dbReference>
<dbReference type="GO" id="GO:0006509">
    <property type="term" value="P:membrane protein ectodomain proteolysis"/>
    <property type="evidence" value="ECO:0007669"/>
    <property type="project" value="TreeGrafter"/>
</dbReference>
<feature type="transmembrane region" description="Helical" evidence="11">
    <location>
        <begin position="319"/>
        <end position="335"/>
    </location>
</feature>
<feature type="transmembrane region" description="Helical" evidence="11">
    <location>
        <begin position="606"/>
        <end position="625"/>
    </location>
</feature>
<comment type="function">
    <text evidence="11">Probable subunit of the gamma-secretase complex, an endoprotease complex that catalyzes the intramembrane cleavage of integral membrane proteins such as Notch receptors.</text>
</comment>
<keyword evidence="4 11" id="KW-0256">Endoplasmic reticulum</keyword>
<sequence length="639" mass="69716">MDLDTNCLLTAVAQSCIAFTTFFNRNDHIVASLAPSTELTRNTQKMLYGDTDASLCIVLALSLAFLASECVLHLSIVQSPQLLQMYCLSAHTVACLCLLKFIVDAHPVHHFCSKNFRPSFKQPNTSQRHKSASDARVAALVVDARDGATTNNNSNRDDDDGTDEIDDDLKYGASHVVNLFVPVSLCMAFVVLSLKSSGFYSMKNKFYLPYTPFHSDTKNTGTLLIQAIGNALVMLIFVVLTTVVVVVLFYYRFYKLIRGWVVICTFSLLTLFSFSFVFELFKHYNIQLDYLSFSIVLWNWSLLGMVCMHWKGPLKLQQFYLVVVCALMALVFIKYMPDWSVWTVLVMLSIWDLVAVLCPKGPLRVLVETTQDRNEAILPALLYSSTVLYTIYGSAVGAAAGAGAGGNDGNNNGDDQQQPPCAAGFSSESGPELARLNSSTTDALLSSSSSSSSTTTGTTVAHRRLAGRSTDTSDDSANTLHTTIGLTNGGSVGESRSTRTGLSPGQQHHRRASTAPRTSRSARPPRRPASKRGVQSRTGNAAKVMPPEEELGVKLGLGDFIFYSVLLGKASSYGDWNVTIACYVVILVGLACTLMLLALCRKALPALPISIFGGIIFFFATRWMITPFMDCVSGHQISL</sequence>
<dbReference type="InterPro" id="IPR042524">
    <property type="entry name" value="Presenilin_C"/>
</dbReference>
<evidence type="ECO:0000256" key="6">
    <source>
        <dbReference type="ARBA" id="ARBA00022989"/>
    </source>
</evidence>
<dbReference type="WBParaSite" id="Gr19_v10_g13612.t1">
    <property type="protein sequence ID" value="Gr19_v10_g13612.t1"/>
    <property type="gene ID" value="Gr19_v10_g13612"/>
</dbReference>
<evidence type="ECO:0000256" key="5">
    <source>
        <dbReference type="ARBA" id="ARBA00022976"/>
    </source>
</evidence>
<evidence type="ECO:0000256" key="9">
    <source>
        <dbReference type="ARBA" id="ARBA00053367"/>
    </source>
</evidence>
<keyword evidence="5 11" id="KW-0914">Notch signaling pathway</keyword>
<evidence type="ECO:0000256" key="10">
    <source>
        <dbReference type="ARBA" id="ARBA00066080"/>
    </source>
</evidence>
<keyword evidence="2 11" id="KW-0812">Transmembrane</keyword>
<evidence type="ECO:0000256" key="2">
    <source>
        <dbReference type="ARBA" id="ARBA00022692"/>
    </source>
</evidence>
<comment type="subcellular location">
    <subcellularLocation>
        <location evidence="11">Endoplasmic reticulum membrane</location>
        <topology evidence="11">Multi-pass membrane protein</topology>
    </subcellularLocation>
    <subcellularLocation>
        <location evidence="11">Golgi apparatus membrane</location>
        <topology evidence="11">Multi-pass membrane protein</topology>
    </subcellularLocation>
</comment>
<dbReference type="AlphaFoldDB" id="A0A914H2R9"/>
<dbReference type="Gene3D" id="1.10.472.100">
    <property type="entry name" value="Presenilin"/>
    <property type="match status" value="1"/>
</dbReference>
<evidence type="ECO:0000256" key="7">
    <source>
        <dbReference type="ARBA" id="ARBA00023034"/>
    </source>
</evidence>
<keyword evidence="6 11" id="KW-1133">Transmembrane helix</keyword>
<evidence type="ECO:0000256" key="11">
    <source>
        <dbReference type="RuleBase" id="RU361148"/>
    </source>
</evidence>
<dbReference type="GO" id="GO:0000139">
    <property type="term" value="C:Golgi membrane"/>
    <property type="evidence" value="ECO:0007669"/>
    <property type="project" value="UniProtKB-SubCell"/>
</dbReference>
<dbReference type="PANTHER" id="PTHR10202">
    <property type="entry name" value="PRESENILIN"/>
    <property type="match status" value="1"/>
</dbReference>
<reference evidence="14" key="1">
    <citation type="submission" date="2022-11" db="UniProtKB">
        <authorList>
            <consortium name="WormBaseParasite"/>
        </authorList>
    </citation>
    <scope>IDENTIFICATION</scope>
</reference>
<feature type="compositionally biased region" description="Polar residues" evidence="12">
    <location>
        <begin position="494"/>
        <end position="506"/>
    </location>
</feature>
<organism evidence="13 14">
    <name type="scientific">Globodera rostochiensis</name>
    <name type="common">Golden nematode worm</name>
    <name type="synonym">Heterodera rostochiensis</name>
    <dbReference type="NCBI Taxonomy" id="31243"/>
    <lineage>
        <taxon>Eukaryota</taxon>
        <taxon>Metazoa</taxon>
        <taxon>Ecdysozoa</taxon>
        <taxon>Nematoda</taxon>
        <taxon>Chromadorea</taxon>
        <taxon>Rhabditida</taxon>
        <taxon>Tylenchina</taxon>
        <taxon>Tylenchomorpha</taxon>
        <taxon>Tylenchoidea</taxon>
        <taxon>Heteroderidae</taxon>
        <taxon>Heteroderinae</taxon>
        <taxon>Globodera</taxon>
    </lineage>
</organism>
<dbReference type="PANTHER" id="PTHR10202:SF13">
    <property type="entry name" value="PRESENILIN HOMOLOG"/>
    <property type="match status" value="1"/>
</dbReference>
<dbReference type="GO" id="GO:0034205">
    <property type="term" value="P:amyloid-beta formation"/>
    <property type="evidence" value="ECO:0007669"/>
    <property type="project" value="TreeGrafter"/>
</dbReference>
<dbReference type="SMART" id="SM00730">
    <property type="entry name" value="PSN"/>
    <property type="match status" value="1"/>
</dbReference>
<proteinExistence type="inferred from homology"/>
<feature type="transmembrane region" description="Helical" evidence="11">
    <location>
        <begin position="179"/>
        <end position="202"/>
    </location>
</feature>
<feature type="transmembrane region" description="Helical" evidence="11">
    <location>
        <begin position="55"/>
        <end position="77"/>
    </location>
</feature>
<dbReference type="GO" id="GO:0055074">
    <property type="term" value="P:calcium ion homeostasis"/>
    <property type="evidence" value="ECO:0007669"/>
    <property type="project" value="TreeGrafter"/>
</dbReference>
<dbReference type="GO" id="GO:0007219">
    <property type="term" value="P:Notch signaling pathway"/>
    <property type="evidence" value="ECO:0007669"/>
    <property type="project" value="UniProtKB-KW"/>
</dbReference>
<keyword evidence="13" id="KW-1185">Reference proteome</keyword>
<feature type="compositionally biased region" description="Low complexity" evidence="12">
    <location>
        <begin position="438"/>
        <end position="459"/>
    </location>
</feature>
<keyword evidence="7 11" id="KW-0333">Golgi apparatus</keyword>
<feature type="transmembrane region" description="Helical" evidence="11">
    <location>
        <begin position="257"/>
        <end position="278"/>
    </location>
</feature>
<feature type="transmembrane region" description="Helical" evidence="11">
    <location>
        <begin position="341"/>
        <end position="358"/>
    </location>
</feature>
<feature type="transmembrane region" description="Helical" evidence="11">
    <location>
        <begin position="83"/>
        <end position="103"/>
    </location>
</feature>
<keyword evidence="8 11" id="KW-0472">Membrane</keyword>
<feature type="compositionally biased region" description="Low complexity" evidence="12">
    <location>
        <begin position="513"/>
        <end position="522"/>
    </location>
</feature>
<dbReference type="Pfam" id="PF01080">
    <property type="entry name" value="Presenilin"/>
    <property type="match status" value="1"/>
</dbReference>
<dbReference type="GO" id="GO:0044351">
    <property type="term" value="P:macropinocytosis"/>
    <property type="evidence" value="ECO:0007669"/>
    <property type="project" value="UniProtKB-ARBA"/>
</dbReference>
<dbReference type="PRINTS" id="PR01072">
    <property type="entry name" value="PRESENILIN"/>
</dbReference>
<comment type="function">
    <text evidence="9">Probable catalytic subunit of the gamma-secretase complex, an endoprotease complex that catalyzes the intramembrane cleavage of integral membrane proteins such as Notch receptors. Requires the other members of the gamma-secretase complex to have a protease activity.</text>
</comment>
<keyword evidence="3 11" id="KW-0378">Hydrolase</keyword>
<name>A0A914H2R9_GLORO</name>
<feature type="compositionally biased region" description="Polar residues" evidence="12">
    <location>
        <begin position="475"/>
        <end position="486"/>
    </location>
</feature>